<dbReference type="InterPro" id="IPR016162">
    <property type="entry name" value="Ald_DH_N"/>
</dbReference>
<dbReference type="PANTHER" id="PTHR43353">
    <property type="entry name" value="SUCCINATE-SEMIALDEHYDE DEHYDROGENASE, MITOCHONDRIAL"/>
    <property type="match status" value="1"/>
</dbReference>
<evidence type="ECO:0000313" key="3">
    <source>
        <dbReference type="EMBL" id="MDN3575845.1"/>
    </source>
</evidence>
<dbReference type="SUPFAM" id="SSF53720">
    <property type="entry name" value="ALDH-like"/>
    <property type="match status" value="1"/>
</dbReference>
<protein>
    <submittedName>
        <fullName evidence="3">Aldehyde dehydrogenase (NADP(+))</fullName>
    </submittedName>
</protein>
<evidence type="ECO:0000256" key="1">
    <source>
        <dbReference type="ARBA" id="ARBA00023002"/>
    </source>
</evidence>
<accession>A0ABT8B1Z0</accession>
<name>A0ABT8B1Z0_9NEIS</name>
<gene>
    <name evidence="3" type="ORF">QWZ03_03550</name>
</gene>
<dbReference type="InterPro" id="IPR016161">
    <property type="entry name" value="Ald_DH/histidinol_DH"/>
</dbReference>
<dbReference type="Proteomes" id="UP001180081">
    <property type="component" value="Unassembled WGS sequence"/>
</dbReference>
<comment type="caution">
    <text evidence="3">The sequence shown here is derived from an EMBL/GenBank/DDBJ whole genome shotgun (WGS) entry which is preliminary data.</text>
</comment>
<feature type="domain" description="Aldehyde dehydrogenase" evidence="2">
    <location>
        <begin position="23"/>
        <end position="433"/>
    </location>
</feature>
<dbReference type="RefSeq" id="WP_290331486.1">
    <property type="nucleotide sequence ID" value="NZ_JAUFPU010000003.1"/>
</dbReference>
<reference evidence="3" key="2">
    <citation type="submission" date="2023-06" db="EMBL/GenBank/DDBJ databases">
        <authorList>
            <person name="Lucena T."/>
            <person name="Sun Q."/>
        </authorList>
    </citation>
    <scope>NUCLEOTIDE SEQUENCE</scope>
    <source>
        <strain evidence="3">CECT 7703</strain>
    </source>
</reference>
<dbReference type="InterPro" id="IPR044151">
    <property type="entry name" value="ALDH_KGSADH"/>
</dbReference>
<evidence type="ECO:0000259" key="2">
    <source>
        <dbReference type="Pfam" id="PF00171"/>
    </source>
</evidence>
<dbReference type="InterPro" id="IPR016163">
    <property type="entry name" value="Ald_DH_C"/>
</dbReference>
<keyword evidence="1" id="KW-0560">Oxidoreductase</keyword>
<dbReference type="InterPro" id="IPR015590">
    <property type="entry name" value="Aldehyde_DH_dom"/>
</dbReference>
<dbReference type="CDD" id="cd07129">
    <property type="entry name" value="ALDH_KGSADH"/>
    <property type="match status" value="1"/>
</dbReference>
<reference evidence="3" key="1">
    <citation type="journal article" date="2014" name="Int. J. Syst. Evol. Microbiol.">
        <title>Complete genome of a new Firmicutes species belonging to the dominant human colonic microbiota ('Ruminococcus bicirculans') reveals two chromosomes and a selective capacity to utilize plant glucans.</title>
        <authorList>
            <consortium name="NISC Comparative Sequencing Program"/>
            <person name="Wegmann U."/>
            <person name="Louis P."/>
            <person name="Goesmann A."/>
            <person name="Henrissat B."/>
            <person name="Duncan S.H."/>
            <person name="Flint H.J."/>
        </authorList>
    </citation>
    <scope>NUCLEOTIDE SEQUENCE</scope>
    <source>
        <strain evidence="3">CECT 7703</strain>
    </source>
</reference>
<dbReference type="PANTHER" id="PTHR43353:SF3">
    <property type="entry name" value="ALDEHYDE DEHYDROGENASE-RELATED"/>
    <property type="match status" value="1"/>
</dbReference>
<dbReference type="Pfam" id="PF00171">
    <property type="entry name" value="Aldedh"/>
    <property type="match status" value="1"/>
</dbReference>
<keyword evidence="4" id="KW-1185">Reference proteome</keyword>
<dbReference type="Gene3D" id="3.40.605.10">
    <property type="entry name" value="Aldehyde Dehydrogenase, Chain A, domain 1"/>
    <property type="match status" value="1"/>
</dbReference>
<dbReference type="EMBL" id="JAUFPU010000003">
    <property type="protein sequence ID" value="MDN3575845.1"/>
    <property type="molecule type" value="Genomic_DNA"/>
</dbReference>
<dbReference type="InterPro" id="IPR050740">
    <property type="entry name" value="Aldehyde_DH_Superfamily"/>
</dbReference>
<evidence type="ECO:0000313" key="4">
    <source>
        <dbReference type="Proteomes" id="UP001180081"/>
    </source>
</evidence>
<organism evidence="3 4">
    <name type="scientific">Chitinimonas viridis</name>
    <dbReference type="NCBI Taxonomy" id="664880"/>
    <lineage>
        <taxon>Bacteria</taxon>
        <taxon>Pseudomonadati</taxon>
        <taxon>Pseudomonadota</taxon>
        <taxon>Betaproteobacteria</taxon>
        <taxon>Neisseriales</taxon>
        <taxon>Chitinibacteraceae</taxon>
        <taxon>Chitinimonas</taxon>
    </lineage>
</organism>
<dbReference type="Gene3D" id="3.40.309.10">
    <property type="entry name" value="Aldehyde Dehydrogenase, Chain A, domain 2"/>
    <property type="match status" value="1"/>
</dbReference>
<sequence>MSNAPLLQGLSLIGYDHGSPGDSRFQASNPATGELLPQHFHAAHPSELDRAVVLAQQAAPAYAALGGSLHGAFLRGIAERLEALADELAELVPQETGLPEARVRGELARTTGQLRLFAQLAEQGDWVDARLDSAQAQRLPQPRPELRSMLQPLGPVAVFGASNFPLAFSVAGGDTASALAAGCPVVVKAHPAHPATSERVGLAIIEAARALDLPEGVFSLLFDAGISVGQALVKHPGIQAVGFTGSLRAGRALMDAAAARPHPIPVYAEMGSSNPVVVLPQSLSRHAESIADGLAASVTLGNGQFCTCPGLVLAVEGEGYQRLRDRLTLQLAKVQAAPMLSAAIAGSFHDALATRARQEGVVQLLCNTPGPHRTGPALLETDAARVLVQPALTHEVFGPVTVLVRCANPAELMQVLHSLDGQLTATLHAEATELAAWPGLPALLASKAGRVLFGGYPTGVEVCHAMVHGGPYPAASDSRSTSVGAAALLRFARPVCYQNWPDELLPAALQAANPLGLMRMVDGQYRRDGG</sequence>
<proteinExistence type="predicted"/>